<sequence length="122" mass="13198">MKTLSAKLANVIENAARGAIPEARFGREFAPSPSKDGTARTIKRLEVYALGGVITAMPATITIDAGDCREQYVAVRFEATARNGERRRWDASPDMTGTVINAAKRHLAEGRIPTPESKTANQ</sequence>
<reference evidence="1 2" key="1">
    <citation type="journal article" date="2015" name="Int J Genomics">
        <title>Comparative Genomics Revealed Genetic Diversity and Species/Strain-Level Differences in Carbohydrate Metabolism of Three Probiotic Bifidobacterial Species.</title>
        <authorList>
            <person name="Odamaki T."/>
            <person name="Horigome A."/>
            <person name="Sugahara H."/>
            <person name="Hashikura N."/>
            <person name="Minami J."/>
            <person name="Xiao J.Z."/>
            <person name="Abe F."/>
        </authorList>
    </citation>
    <scope>NUCLEOTIDE SEQUENCE [LARGE SCALE GENOMIC DNA]</scope>
    <source>
        <strain evidence="1 2">MCC 1128</strain>
    </source>
</reference>
<dbReference type="AlphaFoldDB" id="A0A0L7B774"/>
<proteinExistence type="predicted"/>
<dbReference type="EMBL" id="AVQD01000001">
    <property type="protein sequence ID" value="KOA43346.1"/>
    <property type="molecule type" value="Genomic_DNA"/>
</dbReference>
<evidence type="ECO:0000313" key="2">
    <source>
        <dbReference type="Proteomes" id="UP000037193"/>
    </source>
</evidence>
<dbReference type="RefSeq" id="WP_016462863.1">
    <property type="nucleotide sequence ID" value="NZ_AVQD01000001.1"/>
</dbReference>
<organism evidence="1 2">
    <name type="scientific">Bifidobacterium breve MCC 1128</name>
    <dbReference type="NCBI Taxonomy" id="1365965"/>
    <lineage>
        <taxon>Bacteria</taxon>
        <taxon>Bacillati</taxon>
        <taxon>Actinomycetota</taxon>
        <taxon>Actinomycetes</taxon>
        <taxon>Bifidobacteriales</taxon>
        <taxon>Bifidobacteriaceae</taxon>
        <taxon>Bifidobacterium</taxon>
    </lineage>
</organism>
<gene>
    <name evidence="1" type="ORF">BBM1128_00155</name>
</gene>
<comment type="caution">
    <text evidence="1">The sequence shown here is derived from an EMBL/GenBank/DDBJ whole genome shotgun (WGS) entry which is preliminary data.</text>
</comment>
<accession>A0A0L7B774</accession>
<dbReference type="PATRIC" id="fig|1365965.3.peg.29"/>
<name>A0A0L7B774_BIFBR</name>
<protein>
    <submittedName>
        <fullName evidence="1">Uncharacterized protein</fullName>
    </submittedName>
</protein>
<dbReference type="Proteomes" id="UP000037193">
    <property type="component" value="Unassembled WGS sequence"/>
</dbReference>
<evidence type="ECO:0000313" key="1">
    <source>
        <dbReference type="EMBL" id="KOA43346.1"/>
    </source>
</evidence>